<dbReference type="Proteomes" id="UP000240883">
    <property type="component" value="Unassembled WGS sequence"/>
</dbReference>
<dbReference type="EMBL" id="KZ678147">
    <property type="protein sequence ID" value="PSN60837.1"/>
    <property type="molecule type" value="Genomic_DNA"/>
</dbReference>
<evidence type="ECO:0000313" key="2">
    <source>
        <dbReference type="EMBL" id="PSN60837.1"/>
    </source>
</evidence>
<gene>
    <name evidence="2" type="ORF">BS50DRAFT_199020</name>
</gene>
<name>A0A2T2N5W2_CORCC</name>
<organism evidence="2 3">
    <name type="scientific">Corynespora cassiicola Philippines</name>
    <dbReference type="NCBI Taxonomy" id="1448308"/>
    <lineage>
        <taxon>Eukaryota</taxon>
        <taxon>Fungi</taxon>
        <taxon>Dikarya</taxon>
        <taxon>Ascomycota</taxon>
        <taxon>Pezizomycotina</taxon>
        <taxon>Dothideomycetes</taxon>
        <taxon>Pleosporomycetidae</taxon>
        <taxon>Pleosporales</taxon>
        <taxon>Corynesporascaceae</taxon>
        <taxon>Corynespora</taxon>
    </lineage>
</organism>
<dbReference type="AlphaFoldDB" id="A0A2T2N5W2"/>
<sequence length="204" mass="22681">MVYITPELFGSEPHHSRYNPAATSWGIMTDAPLPNELGKRKRRTEEDQGPSNYPVQQRPPPPAGRLRLHGPDHASPLRPTNFSHPSDRRPVKQLKRLSPKLSLVKSTSHLMDTEPDPSPSEPPSTSSSSSSDLRPCHACNSAPKRKRDLENFLECARCDERTCYICARACVGGCEKAICKKCVVEVGQEGDPWCLDCYSRSLNS</sequence>
<reference evidence="2 3" key="1">
    <citation type="journal article" date="2018" name="Front. Microbiol.">
        <title>Genome-Wide Analysis of Corynespora cassiicola Leaf Fall Disease Putative Effectors.</title>
        <authorList>
            <person name="Lopez D."/>
            <person name="Ribeiro S."/>
            <person name="Label P."/>
            <person name="Fumanal B."/>
            <person name="Venisse J.S."/>
            <person name="Kohler A."/>
            <person name="de Oliveira R.R."/>
            <person name="Labutti K."/>
            <person name="Lipzen A."/>
            <person name="Lail K."/>
            <person name="Bauer D."/>
            <person name="Ohm R.A."/>
            <person name="Barry K.W."/>
            <person name="Spatafora J."/>
            <person name="Grigoriev I.V."/>
            <person name="Martin F.M."/>
            <person name="Pujade-Renaud V."/>
        </authorList>
    </citation>
    <scope>NUCLEOTIDE SEQUENCE [LARGE SCALE GENOMIC DNA]</scope>
    <source>
        <strain evidence="2 3">Philippines</strain>
    </source>
</reference>
<accession>A0A2T2N5W2</accession>
<feature type="region of interest" description="Disordered" evidence="1">
    <location>
        <begin position="1"/>
        <end position="135"/>
    </location>
</feature>
<evidence type="ECO:0000313" key="3">
    <source>
        <dbReference type="Proteomes" id="UP000240883"/>
    </source>
</evidence>
<proteinExistence type="predicted"/>
<protein>
    <submittedName>
        <fullName evidence="2">Uncharacterized protein</fullName>
    </submittedName>
</protein>
<evidence type="ECO:0000256" key="1">
    <source>
        <dbReference type="SAM" id="MobiDB-lite"/>
    </source>
</evidence>
<keyword evidence="3" id="KW-1185">Reference proteome</keyword>
<dbReference type="OrthoDB" id="5377226at2759"/>